<protein>
    <submittedName>
        <fullName evidence="5">Competence protein ComEA-like protein with helix-hairpin-helix repeat region</fullName>
    </submittedName>
</protein>
<feature type="chain" id="PRO_5004056002" evidence="3">
    <location>
        <begin position="23"/>
        <end position="122"/>
    </location>
</feature>
<name>M4NF81_9GAMM</name>
<dbReference type="InterPro" id="IPR004509">
    <property type="entry name" value="Competence_ComEA_HhH"/>
</dbReference>
<feature type="domain" description="Helix-hairpin-helix DNA-binding motif class 1" evidence="4">
    <location>
        <begin position="35"/>
        <end position="54"/>
    </location>
</feature>
<accession>M4NF81</accession>
<dbReference type="OrthoDB" id="7510573at2"/>
<evidence type="ECO:0000256" key="1">
    <source>
        <dbReference type="ARBA" id="ARBA00022490"/>
    </source>
</evidence>
<gene>
    <name evidence="5" type="ORF">R2APBS1_1108</name>
</gene>
<dbReference type="InterPro" id="IPR003583">
    <property type="entry name" value="Hlx-hairpin-Hlx_DNA-bd_motif"/>
</dbReference>
<dbReference type="EMBL" id="CP003470">
    <property type="protein sequence ID" value="AGG88263.1"/>
    <property type="molecule type" value="Genomic_DNA"/>
</dbReference>
<evidence type="ECO:0000259" key="4">
    <source>
        <dbReference type="SMART" id="SM00278"/>
    </source>
</evidence>
<feature type="compositionally biased region" description="Low complexity" evidence="2">
    <location>
        <begin position="113"/>
        <end position="122"/>
    </location>
</feature>
<dbReference type="STRING" id="666685.R2APBS1_1108"/>
<dbReference type="SUPFAM" id="SSF47781">
    <property type="entry name" value="RuvA domain 2-like"/>
    <property type="match status" value="1"/>
</dbReference>
<dbReference type="eggNOG" id="COG1555">
    <property type="taxonomic scope" value="Bacteria"/>
</dbReference>
<dbReference type="GO" id="GO:0006281">
    <property type="term" value="P:DNA repair"/>
    <property type="evidence" value="ECO:0007669"/>
    <property type="project" value="InterPro"/>
</dbReference>
<dbReference type="InterPro" id="IPR010994">
    <property type="entry name" value="RuvA_2-like"/>
</dbReference>
<keyword evidence="3" id="KW-0732">Signal</keyword>
<dbReference type="HOGENOM" id="CLU_052011_4_0_6"/>
<dbReference type="PANTHER" id="PTHR21180">
    <property type="entry name" value="ENDONUCLEASE/EXONUCLEASE/PHOSPHATASE FAMILY DOMAIN-CONTAINING PROTEIN 1"/>
    <property type="match status" value="1"/>
</dbReference>
<proteinExistence type="predicted"/>
<evidence type="ECO:0000256" key="2">
    <source>
        <dbReference type="SAM" id="MobiDB-lite"/>
    </source>
</evidence>
<evidence type="ECO:0000313" key="5">
    <source>
        <dbReference type="EMBL" id="AGG88263.1"/>
    </source>
</evidence>
<dbReference type="RefSeq" id="WP_015447149.1">
    <property type="nucleotide sequence ID" value="NC_020541.1"/>
</dbReference>
<dbReference type="NCBIfam" id="TIGR00426">
    <property type="entry name" value="competence protein ComEA helix-hairpin-helix repeat region"/>
    <property type="match status" value="1"/>
</dbReference>
<dbReference type="AlphaFoldDB" id="M4NF81"/>
<feature type="region of interest" description="Disordered" evidence="2">
    <location>
        <begin position="98"/>
        <end position="122"/>
    </location>
</feature>
<dbReference type="InterPro" id="IPR051675">
    <property type="entry name" value="Endo/Exo/Phosphatase_dom_1"/>
</dbReference>
<dbReference type="GO" id="GO:0003677">
    <property type="term" value="F:DNA binding"/>
    <property type="evidence" value="ECO:0007669"/>
    <property type="project" value="InterPro"/>
</dbReference>
<dbReference type="SMART" id="SM00278">
    <property type="entry name" value="HhH1"/>
    <property type="match status" value="2"/>
</dbReference>
<dbReference type="Proteomes" id="UP000011859">
    <property type="component" value="Chromosome"/>
</dbReference>
<keyword evidence="1" id="KW-0963">Cytoplasm</keyword>
<organism evidence="5 6">
    <name type="scientific">Rhodanobacter denitrificans</name>
    <dbReference type="NCBI Taxonomy" id="666685"/>
    <lineage>
        <taxon>Bacteria</taxon>
        <taxon>Pseudomonadati</taxon>
        <taxon>Pseudomonadota</taxon>
        <taxon>Gammaproteobacteria</taxon>
        <taxon>Lysobacterales</taxon>
        <taxon>Rhodanobacteraceae</taxon>
        <taxon>Rhodanobacter</taxon>
    </lineage>
</organism>
<evidence type="ECO:0000256" key="3">
    <source>
        <dbReference type="SAM" id="SignalP"/>
    </source>
</evidence>
<dbReference type="PANTHER" id="PTHR21180:SF32">
    <property type="entry name" value="ENDONUCLEASE_EXONUCLEASE_PHOSPHATASE FAMILY DOMAIN-CONTAINING PROTEIN 1"/>
    <property type="match status" value="1"/>
</dbReference>
<feature type="domain" description="Helix-hairpin-helix DNA-binding motif class 1" evidence="4">
    <location>
        <begin position="65"/>
        <end position="84"/>
    </location>
</feature>
<dbReference type="Gene3D" id="1.10.150.280">
    <property type="entry name" value="AF1531-like domain"/>
    <property type="match status" value="1"/>
</dbReference>
<evidence type="ECO:0000313" key="6">
    <source>
        <dbReference type="Proteomes" id="UP000011859"/>
    </source>
</evidence>
<dbReference type="GO" id="GO:0015628">
    <property type="term" value="P:protein secretion by the type II secretion system"/>
    <property type="evidence" value="ECO:0007669"/>
    <property type="project" value="TreeGrafter"/>
</dbReference>
<dbReference type="Pfam" id="PF12836">
    <property type="entry name" value="HHH_3"/>
    <property type="match status" value="1"/>
</dbReference>
<keyword evidence="6" id="KW-1185">Reference proteome</keyword>
<reference evidence="5 6" key="1">
    <citation type="submission" date="2012-04" db="EMBL/GenBank/DDBJ databases">
        <title>Complete genome of Rhodanobacter sp. 2APBS1.</title>
        <authorList>
            <consortium name="US DOE Joint Genome Institute"/>
            <person name="Huntemann M."/>
            <person name="Wei C.-L."/>
            <person name="Han J."/>
            <person name="Detter J.C."/>
            <person name="Han C."/>
            <person name="Tapia R."/>
            <person name="Munk A.C.C."/>
            <person name="Chen A."/>
            <person name="Krypides N."/>
            <person name="Mavromatis K."/>
            <person name="Markowitz V."/>
            <person name="Szeto E."/>
            <person name="Ivanova N."/>
            <person name="Mikhailova N."/>
            <person name="Ovchinnikova G."/>
            <person name="Pagani I."/>
            <person name="Pati A."/>
            <person name="Goodwin L."/>
            <person name="Peters L."/>
            <person name="Pitluck S."/>
            <person name="Woyke T."/>
            <person name="Prakash O."/>
            <person name="Elkins J."/>
            <person name="Brown S."/>
            <person name="Palumbo A."/>
            <person name="Hemme C."/>
            <person name="Zhou J."/>
            <person name="Watson D."/>
            <person name="Jardine P."/>
            <person name="Kostka J."/>
            <person name="Green S."/>
        </authorList>
    </citation>
    <scope>NUCLEOTIDE SEQUENCE [LARGE SCALE GENOMIC DNA]</scope>
    <source>
        <strain evidence="5 6">2APBS1</strain>
    </source>
</reference>
<dbReference type="KEGG" id="rhd:R2APBS1_1108"/>
<sequence length="122" mass="12308" precursor="true">MFNKLAAATLALALALPGLLLAATPVNINQADAAAIAKSLDGIGQAKAEAIVAWREAHGPFKKADDLKHVKGIGKATIERNRAAILLADDGSAAAATAGADAPAKKAQRSKKAAMAETAAEE</sequence>
<feature type="signal peptide" evidence="3">
    <location>
        <begin position="1"/>
        <end position="22"/>
    </location>
</feature>
<dbReference type="GO" id="GO:0015627">
    <property type="term" value="C:type II protein secretion system complex"/>
    <property type="evidence" value="ECO:0007669"/>
    <property type="project" value="TreeGrafter"/>
</dbReference>